<dbReference type="AlphaFoldDB" id="A0A8H5ARU5"/>
<dbReference type="OrthoDB" id="3062438at2759"/>
<dbReference type="EMBL" id="JAACJJ010000059">
    <property type="protein sequence ID" value="KAF5309458.1"/>
    <property type="molecule type" value="Genomic_DNA"/>
</dbReference>
<protein>
    <submittedName>
        <fullName evidence="1">Uncharacterized protein</fullName>
    </submittedName>
</protein>
<dbReference type="Proteomes" id="UP000567179">
    <property type="component" value="Unassembled WGS sequence"/>
</dbReference>
<accession>A0A8H5ARU5</accession>
<sequence length="186" mass="20518">MSRTSLWAQFDAMIVHPGKLPSDCIHEEAVMTEEELIQISAEYKRTNSPGLCRAFIFATGGSVRGVYLAPQIGSPCDHLAVERLFPNGAISIKLLEVPGTSLKLINDWRVLVSSGKVPAPANVSVQSYFNVHWEGNIVLACYHRSAPHWPRMNHAPLALSPFIVLLLKSFLQIYVALDKAIENGEP</sequence>
<reference evidence="1 2" key="1">
    <citation type="journal article" date="2020" name="ISME J.">
        <title>Uncovering the hidden diversity of litter-decomposition mechanisms in mushroom-forming fungi.</title>
        <authorList>
            <person name="Floudas D."/>
            <person name="Bentzer J."/>
            <person name="Ahren D."/>
            <person name="Johansson T."/>
            <person name="Persson P."/>
            <person name="Tunlid A."/>
        </authorList>
    </citation>
    <scope>NUCLEOTIDE SEQUENCE [LARGE SCALE GENOMIC DNA]</scope>
    <source>
        <strain evidence="1 2">CBS 101986</strain>
    </source>
</reference>
<proteinExistence type="predicted"/>
<organism evidence="1 2">
    <name type="scientific">Psilocybe cf. subviscida</name>
    <dbReference type="NCBI Taxonomy" id="2480587"/>
    <lineage>
        <taxon>Eukaryota</taxon>
        <taxon>Fungi</taxon>
        <taxon>Dikarya</taxon>
        <taxon>Basidiomycota</taxon>
        <taxon>Agaricomycotina</taxon>
        <taxon>Agaricomycetes</taxon>
        <taxon>Agaricomycetidae</taxon>
        <taxon>Agaricales</taxon>
        <taxon>Agaricineae</taxon>
        <taxon>Strophariaceae</taxon>
        <taxon>Psilocybe</taxon>
    </lineage>
</organism>
<name>A0A8H5ARU5_9AGAR</name>
<keyword evidence="2" id="KW-1185">Reference proteome</keyword>
<evidence type="ECO:0000313" key="2">
    <source>
        <dbReference type="Proteomes" id="UP000567179"/>
    </source>
</evidence>
<comment type="caution">
    <text evidence="1">The sequence shown here is derived from an EMBL/GenBank/DDBJ whole genome shotgun (WGS) entry which is preliminary data.</text>
</comment>
<evidence type="ECO:0000313" key="1">
    <source>
        <dbReference type="EMBL" id="KAF5309458.1"/>
    </source>
</evidence>
<gene>
    <name evidence="1" type="ORF">D9619_012394</name>
</gene>